<evidence type="ECO:0000256" key="1">
    <source>
        <dbReference type="SAM" id="MobiDB-lite"/>
    </source>
</evidence>
<comment type="caution">
    <text evidence="2">The sequence shown here is derived from an EMBL/GenBank/DDBJ whole genome shotgun (WGS) entry which is preliminary data.</text>
</comment>
<evidence type="ECO:0000313" key="2">
    <source>
        <dbReference type="EMBL" id="GFS83462.1"/>
    </source>
</evidence>
<dbReference type="AlphaFoldDB" id="A0A8X6MY28"/>
<evidence type="ECO:0000313" key="3">
    <source>
        <dbReference type="Proteomes" id="UP000887013"/>
    </source>
</evidence>
<feature type="compositionally biased region" description="Basic and acidic residues" evidence="1">
    <location>
        <begin position="37"/>
        <end position="49"/>
    </location>
</feature>
<dbReference type="Proteomes" id="UP000887013">
    <property type="component" value="Unassembled WGS sequence"/>
</dbReference>
<dbReference type="EMBL" id="BMAW01051958">
    <property type="protein sequence ID" value="GFS83462.1"/>
    <property type="molecule type" value="Genomic_DNA"/>
</dbReference>
<protein>
    <submittedName>
        <fullName evidence="2">Uncharacterized protein</fullName>
    </submittedName>
</protein>
<gene>
    <name evidence="2" type="ORF">NPIL_571971</name>
</gene>
<keyword evidence="3" id="KW-1185">Reference proteome</keyword>
<feature type="region of interest" description="Disordered" evidence="1">
    <location>
        <begin position="1"/>
        <end position="50"/>
    </location>
</feature>
<reference evidence="2" key="1">
    <citation type="submission" date="2020-08" db="EMBL/GenBank/DDBJ databases">
        <title>Multicomponent nature underlies the extraordinary mechanical properties of spider dragline silk.</title>
        <authorList>
            <person name="Kono N."/>
            <person name="Nakamura H."/>
            <person name="Mori M."/>
            <person name="Yoshida Y."/>
            <person name="Ohtoshi R."/>
            <person name="Malay A.D."/>
            <person name="Moran D.A.P."/>
            <person name="Tomita M."/>
            <person name="Numata K."/>
            <person name="Arakawa K."/>
        </authorList>
    </citation>
    <scope>NUCLEOTIDE SEQUENCE</scope>
</reference>
<sequence>MDHSREYPSKSYAPKRSSPDGGFDKTDQAGSTLSFSRGDKLKIDDRSERPSVSCYGWGKPGVTKPRCPNCKPTTDKDSANFSKISIKMWC</sequence>
<proteinExistence type="predicted"/>
<organism evidence="2 3">
    <name type="scientific">Nephila pilipes</name>
    <name type="common">Giant wood spider</name>
    <name type="synonym">Nephila maculata</name>
    <dbReference type="NCBI Taxonomy" id="299642"/>
    <lineage>
        <taxon>Eukaryota</taxon>
        <taxon>Metazoa</taxon>
        <taxon>Ecdysozoa</taxon>
        <taxon>Arthropoda</taxon>
        <taxon>Chelicerata</taxon>
        <taxon>Arachnida</taxon>
        <taxon>Araneae</taxon>
        <taxon>Araneomorphae</taxon>
        <taxon>Entelegynae</taxon>
        <taxon>Araneoidea</taxon>
        <taxon>Nephilidae</taxon>
        <taxon>Nephila</taxon>
    </lineage>
</organism>
<name>A0A8X6MY28_NEPPI</name>
<accession>A0A8X6MY28</accession>